<reference evidence="10" key="1">
    <citation type="submission" date="2022-03" db="EMBL/GenBank/DDBJ databases">
        <authorList>
            <person name="Sayadi A."/>
        </authorList>
    </citation>
    <scope>NUCLEOTIDE SEQUENCE</scope>
</reference>
<evidence type="ECO:0000313" key="10">
    <source>
        <dbReference type="EMBL" id="CAH2012528.1"/>
    </source>
</evidence>
<name>A0A9P0MHC2_ACAOB</name>
<dbReference type="PANTHER" id="PTHR22930:SF269">
    <property type="entry name" value="NUCLEASE HARBI1-LIKE PROTEIN"/>
    <property type="match status" value="1"/>
</dbReference>
<dbReference type="AlphaFoldDB" id="A0A9P0MHC2"/>
<feature type="domain" description="DDE Tnp4" evidence="9">
    <location>
        <begin position="70"/>
        <end position="210"/>
    </location>
</feature>
<evidence type="ECO:0000256" key="2">
    <source>
        <dbReference type="ARBA" id="ARBA00004123"/>
    </source>
</evidence>
<dbReference type="EMBL" id="CAKOFQ010008194">
    <property type="protein sequence ID" value="CAH2012528.1"/>
    <property type="molecule type" value="Genomic_DNA"/>
</dbReference>
<keyword evidence="7" id="KW-0539">Nucleus</keyword>
<dbReference type="GO" id="GO:0016787">
    <property type="term" value="F:hydrolase activity"/>
    <property type="evidence" value="ECO:0007669"/>
    <property type="project" value="UniProtKB-KW"/>
</dbReference>
<organism evidence="10 11">
    <name type="scientific">Acanthoscelides obtectus</name>
    <name type="common">Bean weevil</name>
    <name type="synonym">Bruchus obtectus</name>
    <dbReference type="NCBI Taxonomy" id="200917"/>
    <lineage>
        <taxon>Eukaryota</taxon>
        <taxon>Metazoa</taxon>
        <taxon>Ecdysozoa</taxon>
        <taxon>Arthropoda</taxon>
        <taxon>Hexapoda</taxon>
        <taxon>Insecta</taxon>
        <taxon>Pterygota</taxon>
        <taxon>Neoptera</taxon>
        <taxon>Endopterygota</taxon>
        <taxon>Coleoptera</taxon>
        <taxon>Polyphaga</taxon>
        <taxon>Cucujiformia</taxon>
        <taxon>Chrysomeloidea</taxon>
        <taxon>Chrysomelidae</taxon>
        <taxon>Bruchinae</taxon>
        <taxon>Bruchini</taxon>
        <taxon>Acanthoscelides</taxon>
    </lineage>
</organism>
<feature type="region of interest" description="Disordered" evidence="8">
    <location>
        <begin position="246"/>
        <end position="318"/>
    </location>
</feature>
<dbReference type="PANTHER" id="PTHR22930">
    <property type="match status" value="1"/>
</dbReference>
<keyword evidence="4" id="KW-0540">Nuclease</keyword>
<dbReference type="GO" id="GO:0004518">
    <property type="term" value="F:nuclease activity"/>
    <property type="evidence" value="ECO:0007669"/>
    <property type="project" value="UniProtKB-KW"/>
</dbReference>
<sequence>YLATGAYLSQLSFDYLIGESTIRDIVKSTCKQIWNVLHSQYMPEKTEEDWIQISNEFYERTNFPNVIGAIDGKHIRIIQPQKSGTSFFNYKKCFSCVLMAWTDADYKFVHIDVGSYGSSSDSEIFQSSQMGKMLIENKLNIPSGKPFPNEDNGTVMPFCVVGDEAFGLSSHILRPYSKKNLNYAKLYLLVDCWQDQQEEFDSALTTNYRHAIADRKWLHVLCEKDMANSDEQAMLKLQSINSSFMDSSTNAEEKSSAAAAAASLPPTPTVGEAAAPKEPAPVASAFRGGIRSTAIENGFDAPPHKAISSPRRKKRSSW</sequence>
<proteinExistence type="inferred from homology"/>
<accession>A0A9P0MHC2</accession>
<evidence type="ECO:0000256" key="4">
    <source>
        <dbReference type="ARBA" id="ARBA00022722"/>
    </source>
</evidence>
<gene>
    <name evidence="10" type="ORF">ACAOBT_LOCUS32905</name>
</gene>
<comment type="similarity">
    <text evidence="3">Belongs to the HARBI1 family.</text>
</comment>
<dbReference type="Pfam" id="PF13359">
    <property type="entry name" value="DDE_Tnp_4"/>
    <property type="match status" value="1"/>
</dbReference>
<evidence type="ECO:0000256" key="8">
    <source>
        <dbReference type="SAM" id="MobiDB-lite"/>
    </source>
</evidence>
<keyword evidence="11" id="KW-1185">Reference proteome</keyword>
<dbReference type="OrthoDB" id="6775812at2759"/>
<evidence type="ECO:0000259" key="9">
    <source>
        <dbReference type="Pfam" id="PF13359"/>
    </source>
</evidence>
<dbReference type="InterPro" id="IPR045249">
    <property type="entry name" value="HARBI1-like"/>
</dbReference>
<evidence type="ECO:0000256" key="5">
    <source>
        <dbReference type="ARBA" id="ARBA00022723"/>
    </source>
</evidence>
<feature type="compositionally biased region" description="Low complexity" evidence="8">
    <location>
        <begin position="273"/>
        <end position="285"/>
    </location>
</feature>
<evidence type="ECO:0000313" key="11">
    <source>
        <dbReference type="Proteomes" id="UP001152888"/>
    </source>
</evidence>
<comment type="caution">
    <text evidence="10">The sequence shown here is derived from an EMBL/GenBank/DDBJ whole genome shotgun (WGS) entry which is preliminary data.</text>
</comment>
<comment type="cofactor">
    <cofactor evidence="1">
        <name>a divalent metal cation</name>
        <dbReference type="ChEBI" id="CHEBI:60240"/>
    </cofactor>
</comment>
<keyword evidence="6" id="KW-0378">Hydrolase</keyword>
<feature type="non-terminal residue" evidence="10">
    <location>
        <position position="1"/>
    </location>
</feature>
<evidence type="ECO:0000256" key="6">
    <source>
        <dbReference type="ARBA" id="ARBA00022801"/>
    </source>
</evidence>
<evidence type="ECO:0000256" key="3">
    <source>
        <dbReference type="ARBA" id="ARBA00006958"/>
    </source>
</evidence>
<protein>
    <recommendedName>
        <fullName evidence="9">DDE Tnp4 domain-containing protein</fullName>
    </recommendedName>
</protein>
<dbReference type="GO" id="GO:0005634">
    <property type="term" value="C:nucleus"/>
    <property type="evidence" value="ECO:0007669"/>
    <property type="project" value="UniProtKB-SubCell"/>
</dbReference>
<evidence type="ECO:0000256" key="7">
    <source>
        <dbReference type="ARBA" id="ARBA00023242"/>
    </source>
</evidence>
<comment type="subcellular location">
    <subcellularLocation>
        <location evidence="2">Nucleus</location>
    </subcellularLocation>
</comment>
<keyword evidence="5" id="KW-0479">Metal-binding</keyword>
<evidence type="ECO:0000256" key="1">
    <source>
        <dbReference type="ARBA" id="ARBA00001968"/>
    </source>
</evidence>
<dbReference type="InterPro" id="IPR027806">
    <property type="entry name" value="HARBI1_dom"/>
</dbReference>
<dbReference type="GO" id="GO:0046872">
    <property type="term" value="F:metal ion binding"/>
    <property type="evidence" value="ECO:0007669"/>
    <property type="project" value="UniProtKB-KW"/>
</dbReference>
<dbReference type="Proteomes" id="UP001152888">
    <property type="component" value="Unassembled WGS sequence"/>
</dbReference>